<dbReference type="EMBL" id="JBHSCY010000003">
    <property type="protein sequence ID" value="MFC4269739.1"/>
    <property type="molecule type" value="Genomic_DNA"/>
</dbReference>
<evidence type="ECO:0000256" key="3">
    <source>
        <dbReference type="ARBA" id="ARBA00022679"/>
    </source>
</evidence>
<comment type="caution">
    <text evidence="6">The sequence shown here is derived from an EMBL/GenBank/DDBJ whole genome shotgun (WGS) entry which is preliminary data.</text>
</comment>
<dbReference type="Proteomes" id="UP001595826">
    <property type="component" value="Unassembled WGS sequence"/>
</dbReference>
<proteinExistence type="predicted"/>
<sequence length="668" mass="77426">MCGIFGIITKENSNYKDAFLKKTLTNLAKLSEARGKDSSGICIRSNENKQFRVLKSNQPISGLLKSEEYKLLHNNYTSKNQFFSFGHSRLVTNGSQLESNNNQPVVKDNLIAIHNGIIVNVSEINSKYNFERNYEIDTEVFLSLMNYFQNIKEYNSIESLKRSFNEIFGTISTSLFFEKYNQFILATNNGSLYYATNNDDILIYGSERFIINEVLEKSGLAKKGFNVQHLKSNTGIFIDLSNFNFLNFNINDSKEVIINESKINYSTIVESIELSGDRSTVIEIEDIKSKKDYSEKKNLLEYNIDEINNLKRCNKCILPETFPFIDFDSKGVCNYCNNYVPKNQPKSIEELKKLVAPYRSKDGSLDCLVPFSGGRDSTYVLHFVKNVLDLNPLAYTYDWGMVTDLARRNIARVCGKLGVENVIVAADIKLKRKNIKLNIEAWLKKPDLGMIPLFMAGDKQFFKYANVVKDQANIDLNIWGINFLENTDFKVGFCGVPPDWDKEMIYSMSTKRKLKLFSHVGKNIITNPAYINSSLMDTFDSFLSRYLNPRKDYYHFFDFYRWDEKEIEQILLDDYNWEVSKDLKSTWRIGDGTASFYNYIYYTVAGFSEFDTFRSNQIREGMITREEALELVNDENKPRYDSLRWYLEIVGVDYDKAINIINELPKLY</sequence>
<feature type="domain" description="Glutamine amidotransferase type-2" evidence="5">
    <location>
        <begin position="2"/>
        <end position="241"/>
    </location>
</feature>
<dbReference type="RefSeq" id="WP_377411073.1">
    <property type="nucleotide sequence ID" value="NZ_JBHSCY010000003.1"/>
</dbReference>
<dbReference type="Pfam" id="PF13537">
    <property type="entry name" value="GATase_7"/>
    <property type="match status" value="1"/>
</dbReference>
<dbReference type="CDD" id="cd00352">
    <property type="entry name" value="Gn_AT_II"/>
    <property type="match status" value="1"/>
</dbReference>
<dbReference type="PROSITE" id="PS51278">
    <property type="entry name" value="GATASE_TYPE_2"/>
    <property type="match status" value="1"/>
</dbReference>
<reference evidence="7" key="1">
    <citation type="journal article" date="2019" name="Int. J. Syst. Evol. Microbiol.">
        <title>The Global Catalogue of Microorganisms (GCM) 10K type strain sequencing project: providing services to taxonomists for standard genome sequencing and annotation.</title>
        <authorList>
            <consortium name="The Broad Institute Genomics Platform"/>
            <consortium name="The Broad Institute Genome Sequencing Center for Infectious Disease"/>
            <person name="Wu L."/>
            <person name="Ma J."/>
        </authorList>
    </citation>
    <scope>NUCLEOTIDE SEQUENCE [LARGE SCALE GENOMIC DNA]</scope>
    <source>
        <strain evidence="7">CECT 8655</strain>
    </source>
</reference>
<evidence type="ECO:0000256" key="2">
    <source>
        <dbReference type="ARBA" id="ARBA00012916"/>
    </source>
</evidence>
<evidence type="ECO:0000256" key="1">
    <source>
        <dbReference type="ARBA" id="ARBA00001031"/>
    </source>
</evidence>
<evidence type="ECO:0000259" key="5">
    <source>
        <dbReference type="PROSITE" id="PS51278"/>
    </source>
</evidence>
<evidence type="ECO:0000313" key="7">
    <source>
        <dbReference type="Proteomes" id="UP001595826"/>
    </source>
</evidence>
<evidence type="ECO:0000313" key="6">
    <source>
        <dbReference type="EMBL" id="MFC4269739.1"/>
    </source>
</evidence>
<keyword evidence="4" id="KW-0315">Glutamine amidotransferase</keyword>
<dbReference type="SUPFAM" id="SSF52402">
    <property type="entry name" value="Adenine nucleotide alpha hydrolases-like"/>
    <property type="match status" value="1"/>
</dbReference>
<gene>
    <name evidence="6" type="ORF">ACFOWD_12545</name>
</gene>
<dbReference type="InterPro" id="IPR017932">
    <property type="entry name" value="GATase_2_dom"/>
</dbReference>
<organism evidence="6 7">
    <name type="scientific">Polaribacter marinivivus</name>
    <dbReference type="NCBI Taxonomy" id="1524260"/>
    <lineage>
        <taxon>Bacteria</taxon>
        <taxon>Pseudomonadati</taxon>
        <taxon>Bacteroidota</taxon>
        <taxon>Flavobacteriia</taxon>
        <taxon>Flavobacteriales</taxon>
        <taxon>Flavobacteriaceae</taxon>
    </lineage>
</organism>
<dbReference type="Gene3D" id="3.60.20.10">
    <property type="entry name" value="Glutamine Phosphoribosylpyrophosphate, subunit 1, domain 1"/>
    <property type="match status" value="1"/>
</dbReference>
<dbReference type="InterPro" id="IPR029055">
    <property type="entry name" value="Ntn_hydrolases_N"/>
</dbReference>
<dbReference type="Gene3D" id="3.40.50.620">
    <property type="entry name" value="HUPs"/>
    <property type="match status" value="1"/>
</dbReference>
<accession>A0ABV8RBH0</accession>
<protein>
    <recommendedName>
        <fullName evidence="2">glutamine--fructose-6-phosphate transaminase (isomerizing)</fullName>
        <ecNumber evidence="2">2.6.1.16</ecNumber>
    </recommendedName>
</protein>
<dbReference type="PANTHER" id="PTHR10937">
    <property type="entry name" value="GLUCOSAMINE--FRUCTOSE-6-PHOSPHATE AMINOTRANSFERASE, ISOMERIZING"/>
    <property type="match status" value="1"/>
</dbReference>
<comment type="catalytic activity">
    <reaction evidence="1">
        <text>D-fructose 6-phosphate + L-glutamine = D-glucosamine 6-phosphate + L-glutamate</text>
        <dbReference type="Rhea" id="RHEA:13237"/>
        <dbReference type="ChEBI" id="CHEBI:29985"/>
        <dbReference type="ChEBI" id="CHEBI:58359"/>
        <dbReference type="ChEBI" id="CHEBI:58725"/>
        <dbReference type="ChEBI" id="CHEBI:61527"/>
        <dbReference type="EC" id="2.6.1.16"/>
    </reaction>
</comment>
<dbReference type="EC" id="2.6.1.16" evidence="2"/>
<dbReference type="SUPFAM" id="SSF56235">
    <property type="entry name" value="N-terminal nucleophile aminohydrolases (Ntn hydrolases)"/>
    <property type="match status" value="1"/>
</dbReference>
<name>A0ABV8RBH0_9FLAO</name>
<evidence type="ECO:0000256" key="4">
    <source>
        <dbReference type="ARBA" id="ARBA00022962"/>
    </source>
</evidence>
<keyword evidence="7" id="KW-1185">Reference proteome</keyword>
<keyword evidence="3" id="KW-0808">Transferase</keyword>
<dbReference type="InterPro" id="IPR014729">
    <property type="entry name" value="Rossmann-like_a/b/a_fold"/>
</dbReference>